<name>A0A9D7E3T5_9PROT</name>
<reference evidence="2" key="1">
    <citation type="submission" date="2020-10" db="EMBL/GenBank/DDBJ databases">
        <title>Connecting structure to function with the recovery of over 1000 high-quality activated sludge metagenome-assembled genomes encoding full-length rRNA genes using long-read sequencing.</title>
        <authorList>
            <person name="Singleton C.M."/>
            <person name="Petriglieri F."/>
            <person name="Kristensen J.M."/>
            <person name="Kirkegaard R.H."/>
            <person name="Michaelsen T.Y."/>
            <person name="Andersen M.H."/>
            <person name="Karst S.M."/>
            <person name="Dueholm M.S."/>
            <person name="Nielsen P.H."/>
            <person name="Albertsen M."/>
        </authorList>
    </citation>
    <scope>NUCLEOTIDE SEQUENCE</scope>
    <source>
        <strain evidence="2">Bjer_18-Q3-R1-45_BAT3C.347</strain>
    </source>
</reference>
<organism evidence="2 3">
    <name type="scientific">Candidatus Methylophosphatis roskildensis</name>
    <dbReference type="NCBI Taxonomy" id="2899263"/>
    <lineage>
        <taxon>Bacteria</taxon>
        <taxon>Pseudomonadati</taxon>
        <taxon>Pseudomonadota</taxon>
        <taxon>Betaproteobacteria</taxon>
        <taxon>Nitrosomonadales</taxon>
        <taxon>Sterolibacteriaceae</taxon>
        <taxon>Candidatus Methylophosphatis</taxon>
    </lineage>
</organism>
<comment type="caution">
    <text evidence="2">The sequence shown here is derived from an EMBL/GenBank/DDBJ whole genome shotgun (WGS) entry which is preliminary data.</text>
</comment>
<keyword evidence="1" id="KW-0812">Transmembrane</keyword>
<feature type="transmembrane region" description="Helical" evidence="1">
    <location>
        <begin position="20"/>
        <end position="44"/>
    </location>
</feature>
<proteinExistence type="predicted"/>
<sequence>MSTAQVQTRSRARSSLVDYLAFTLLFASVSVAVAVALGGIVLLLTPSGEPGGRVEANATAAAALPGGETVRQAGAQ</sequence>
<accession>A0A9D7E3T5</accession>
<evidence type="ECO:0000313" key="3">
    <source>
        <dbReference type="Proteomes" id="UP000807785"/>
    </source>
</evidence>
<dbReference type="AlphaFoldDB" id="A0A9D7E3T5"/>
<dbReference type="EMBL" id="JADJEV010000002">
    <property type="protein sequence ID" value="MBK6972410.1"/>
    <property type="molecule type" value="Genomic_DNA"/>
</dbReference>
<evidence type="ECO:0000313" key="2">
    <source>
        <dbReference type="EMBL" id="MBK6972410.1"/>
    </source>
</evidence>
<evidence type="ECO:0000256" key="1">
    <source>
        <dbReference type="SAM" id="Phobius"/>
    </source>
</evidence>
<gene>
    <name evidence="2" type="ORF">IPH26_05435</name>
</gene>
<keyword evidence="1" id="KW-1133">Transmembrane helix</keyword>
<protein>
    <submittedName>
        <fullName evidence="2">Uncharacterized protein</fullName>
    </submittedName>
</protein>
<keyword evidence="1" id="KW-0472">Membrane</keyword>
<dbReference type="Proteomes" id="UP000807785">
    <property type="component" value="Unassembled WGS sequence"/>
</dbReference>